<keyword evidence="4" id="KW-0274">FAD</keyword>
<dbReference type="GO" id="GO:0019139">
    <property type="term" value="F:cytokinin dehydrogenase activity"/>
    <property type="evidence" value="ECO:0007669"/>
    <property type="project" value="InterPro"/>
</dbReference>
<feature type="domain" description="Cytokinin dehydrogenase 1 FAD/cytokinin binding" evidence="6">
    <location>
        <begin position="1"/>
        <end position="87"/>
    </location>
</feature>
<dbReference type="EMBL" id="OU503054">
    <property type="protein sequence ID" value="CAI9782654.1"/>
    <property type="molecule type" value="Genomic_DNA"/>
</dbReference>
<dbReference type="InterPro" id="IPR050432">
    <property type="entry name" value="FAD-linked_Oxidoreductases_BP"/>
</dbReference>
<feature type="domain" description="Cytokinin dehydrogenase 1 FAD/cytokinin binding" evidence="6">
    <location>
        <begin position="100"/>
        <end position="172"/>
    </location>
</feature>
<evidence type="ECO:0000256" key="5">
    <source>
        <dbReference type="ARBA" id="ARBA00023002"/>
    </source>
</evidence>
<gene>
    <name evidence="7" type="ORF">FPE_LOCUS30084</name>
</gene>
<organism evidence="7 8">
    <name type="scientific">Fraxinus pennsylvanica</name>
    <dbReference type="NCBI Taxonomy" id="56036"/>
    <lineage>
        <taxon>Eukaryota</taxon>
        <taxon>Viridiplantae</taxon>
        <taxon>Streptophyta</taxon>
        <taxon>Embryophyta</taxon>
        <taxon>Tracheophyta</taxon>
        <taxon>Spermatophyta</taxon>
        <taxon>Magnoliopsida</taxon>
        <taxon>eudicotyledons</taxon>
        <taxon>Gunneridae</taxon>
        <taxon>Pentapetalae</taxon>
        <taxon>asterids</taxon>
        <taxon>lamiids</taxon>
        <taxon>Lamiales</taxon>
        <taxon>Oleaceae</taxon>
        <taxon>Oleeae</taxon>
        <taxon>Fraxinus</taxon>
    </lineage>
</organism>
<proteinExistence type="inferred from homology"/>
<dbReference type="Proteomes" id="UP000834106">
    <property type="component" value="Chromosome 19"/>
</dbReference>
<sequence length="178" mass="20809">MLYCDFSIFTKDQEHLISIKGLEYLEGSVMMDYTPANNWRSSFFPPAHESQISSLLKKHGIVYCLDLAKYYDDETITSVDKEVELLQEGKTKPMLISSIEMSAVTPDEDIFYCVVLLHSGSFSDEQYLDNQKNEILEFCDRAGIKMKQYLPHYKSKEDWIKHFGSKWNSFRENFFHAV</sequence>
<dbReference type="PANTHER" id="PTHR13878:SF127">
    <property type="entry name" value="CYTOKININ DEHYDROGENASE 3"/>
    <property type="match status" value="1"/>
</dbReference>
<dbReference type="GO" id="GO:0050660">
    <property type="term" value="F:flavin adenine dinucleotide binding"/>
    <property type="evidence" value="ECO:0007669"/>
    <property type="project" value="InterPro"/>
</dbReference>
<protein>
    <recommendedName>
        <fullName evidence="6">Cytokinin dehydrogenase 1 FAD/cytokinin binding domain-containing protein</fullName>
    </recommendedName>
</protein>
<accession>A0AAD2A6L0</accession>
<dbReference type="InterPro" id="IPR015345">
    <property type="entry name" value="Cytokinin_DH_FAD/cytokin-bd"/>
</dbReference>
<evidence type="ECO:0000256" key="2">
    <source>
        <dbReference type="ARBA" id="ARBA00005466"/>
    </source>
</evidence>
<dbReference type="Pfam" id="PF09265">
    <property type="entry name" value="Cytokin-bind"/>
    <property type="match status" value="2"/>
</dbReference>
<name>A0AAD2A6L0_9LAMI</name>
<evidence type="ECO:0000259" key="6">
    <source>
        <dbReference type="Pfam" id="PF09265"/>
    </source>
</evidence>
<comment type="similarity">
    <text evidence="2">Belongs to the oxygen-dependent FAD-linked oxidoreductase family.</text>
</comment>
<evidence type="ECO:0000256" key="3">
    <source>
        <dbReference type="ARBA" id="ARBA00022630"/>
    </source>
</evidence>
<dbReference type="AlphaFoldDB" id="A0AAD2A6L0"/>
<dbReference type="PANTHER" id="PTHR13878">
    <property type="entry name" value="GULONOLACTONE OXIDASE"/>
    <property type="match status" value="1"/>
</dbReference>
<reference evidence="7" key="1">
    <citation type="submission" date="2023-05" db="EMBL/GenBank/DDBJ databases">
        <authorList>
            <person name="Huff M."/>
        </authorList>
    </citation>
    <scope>NUCLEOTIDE SEQUENCE</scope>
</reference>
<keyword evidence="8" id="KW-1185">Reference proteome</keyword>
<keyword evidence="3" id="KW-0285">Flavoprotein</keyword>
<evidence type="ECO:0000256" key="4">
    <source>
        <dbReference type="ARBA" id="ARBA00022827"/>
    </source>
</evidence>
<dbReference type="SUPFAM" id="SSF55103">
    <property type="entry name" value="FAD-linked oxidases, C-terminal domain"/>
    <property type="match status" value="1"/>
</dbReference>
<dbReference type="InterPro" id="IPR016170">
    <property type="entry name" value="Cytok_DH_C_sf"/>
</dbReference>
<dbReference type="InterPro" id="IPR016164">
    <property type="entry name" value="FAD-linked_Oxase-like_C"/>
</dbReference>
<evidence type="ECO:0000313" key="8">
    <source>
        <dbReference type="Proteomes" id="UP000834106"/>
    </source>
</evidence>
<keyword evidence="5" id="KW-0560">Oxidoreductase</keyword>
<evidence type="ECO:0000313" key="7">
    <source>
        <dbReference type="EMBL" id="CAI9782654.1"/>
    </source>
</evidence>
<dbReference type="GO" id="GO:0009690">
    <property type="term" value="P:cytokinin metabolic process"/>
    <property type="evidence" value="ECO:0007669"/>
    <property type="project" value="InterPro"/>
</dbReference>
<comment type="cofactor">
    <cofactor evidence="1">
        <name>FAD</name>
        <dbReference type="ChEBI" id="CHEBI:57692"/>
    </cofactor>
</comment>
<evidence type="ECO:0000256" key="1">
    <source>
        <dbReference type="ARBA" id="ARBA00001974"/>
    </source>
</evidence>
<dbReference type="Gene3D" id="3.40.462.10">
    <property type="entry name" value="FAD-linked oxidases, C-terminal domain"/>
    <property type="match status" value="2"/>
</dbReference>